<dbReference type="InterPro" id="IPR027483">
    <property type="entry name" value="PInositol-4-P-4/5-kinase_C_sf"/>
</dbReference>
<feature type="domain" description="PIPK" evidence="2">
    <location>
        <begin position="1"/>
        <end position="83"/>
    </location>
</feature>
<accession>A0A811RL26</accession>
<dbReference type="GO" id="GO:0000285">
    <property type="term" value="F:1-phosphatidylinositol-3-phosphate 5-kinase activity"/>
    <property type="evidence" value="ECO:0007669"/>
    <property type="project" value="TreeGrafter"/>
</dbReference>
<name>A0A811RL26_9POAL</name>
<evidence type="ECO:0000259" key="2">
    <source>
        <dbReference type="PROSITE" id="PS51455"/>
    </source>
</evidence>
<sequence length="83" mass="9457">MTSKALFFHDASLTQNDNDIVYLDQNYVEYMGSPIYIGGRTRNLLQHAIWNDTSFLTLVNVMDYSLLVGVDKGKHELVFGIID</sequence>
<dbReference type="InterPro" id="IPR002498">
    <property type="entry name" value="PInositol-4-P-4/5-kinase_core"/>
</dbReference>
<dbReference type="EMBL" id="CAJGYO010000016">
    <property type="protein sequence ID" value="CAD6271155.1"/>
    <property type="molecule type" value="Genomic_DNA"/>
</dbReference>
<protein>
    <recommendedName>
        <fullName evidence="2">PIPK domain-containing protein</fullName>
    </recommendedName>
</protein>
<keyword evidence="1" id="KW-0418">Kinase</keyword>
<dbReference type="PANTHER" id="PTHR45748">
    <property type="entry name" value="1-PHOSPHATIDYLINOSITOL 3-PHOSPHATE 5-KINASE-RELATED"/>
    <property type="match status" value="1"/>
</dbReference>
<dbReference type="Proteomes" id="UP000604825">
    <property type="component" value="Unassembled WGS sequence"/>
</dbReference>
<dbReference type="OrthoDB" id="5575559at2759"/>
<dbReference type="PROSITE" id="PS51455">
    <property type="entry name" value="PIPK"/>
    <property type="match status" value="1"/>
</dbReference>
<evidence type="ECO:0000256" key="1">
    <source>
        <dbReference type="PROSITE-ProRule" id="PRU00781"/>
    </source>
</evidence>
<reference evidence="3" key="1">
    <citation type="submission" date="2020-10" db="EMBL/GenBank/DDBJ databases">
        <authorList>
            <person name="Han B."/>
            <person name="Lu T."/>
            <person name="Zhao Q."/>
            <person name="Huang X."/>
            <person name="Zhao Y."/>
        </authorList>
    </citation>
    <scope>NUCLEOTIDE SEQUENCE</scope>
</reference>
<keyword evidence="1" id="KW-0808">Transferase</keyword>
<keyword evidence="1" id="KW-0067">ATP-binding</keyword>
<dbReference type="Pfam" id="PF01504">
    <property type="entry name" value="PIP5K"/>
    <property type="match status" value="1"/>
</dbReference>
<dbReference type="GO" id="GO:0010008">
    <property type="term" value="C:endosome membrane"/>
    <property type="evidence" value="ECO:0007669"/>
    <property type="project" value="TreeGrafter"/>
</dbReference>
<dbReference type="Gene3D" id="3.30.810.10">
    <property type="entry name" value="2-Layer Sandwich"/>
    <property type="match status" value="1"/>
</dbReference>
<dbReference type="AlphaFoldDB" id="A0A811RL26"/>
<proteinExistence type="predicted"/>
<evidence type="ECO:0000313" key="4">
    <source>
        <dbReference type="Proteomes" id="UP000604825"/>
    </source>
</evidence>
<keyword evidence="4" id="KW-1185">Reference proteome</keyword>
<dbReference type="SUPFAM" id="SSF56104">
    <property type="entry name" value="SAICAR synthase-like"/>
    <property type="match status" value="1"/>
</dbReference>
<dbReference type="GO" id="GO:0046854">
    <property type="term" value="P:phosphatidylinositol phosphate biosynthetic process"/>
    <property type="evidence" value="ECO:0007669"/>
    <property type="project" value="TreeGrafter"/>
</dbReference>
<gene>
    <name evidence="3" type="ORF">NCGR_LOCUS54442</name>
</gene>
<dbReference type="PANTHER" id="PTHR45748:SF5">
    <property type="entry name" value="1-PHOSPHATIDYLINOSITOL-3-PHOSPHATE 5-KINASE"/>
    <property type="match status" value="1"/>
</dbReference>
<keyword evidence="1" id="KW-0547">Nucleotide-binding</keyword>
<organism evidence="3 4">
    <name type="scientific">Miscanthus lutarioriparius</name>
    <dbReference type="NCBI Taxonomy" id="422564"/>
    <lineage>
        <taxon>Eukaryota</taxon>
        <taxon>Viridiplantae</taxon>
        <taxon>Streptophyta</taxon>
        <taxon>Embryophyta</taxon>
        <taxon>Tracheophyta</taxon>
        <taxon>Spermatophyta</taxon>
        <taxon>Magnoliopsida</taxon>
        <taxon>Liliopsida</taxon>
        <taxon>Poales</taxon>
        <taxon>Poaceae</taxon>
        <taxon>PACMAD clade</taxon>
        <taxon>Panicoideae</taxon>
        <taxon>Andropogonodae</taxon>
        <taxon>Andropogoneae</taxon>
        <taxon>Saccharinae</taxon>
        <taxon>Miscanthus</taxon>
    </lineage>
</organism>
<comment type="caution">
    <text evidence="3">The sequence shown here is derived from an EMBL/GenBank/DDBJ whole genome shotgun (WGS) entry which is preliminary data.</text>
</comment>
<evidence type="ECO:0000313" key="3">
    <source>
        <dbReference type="EMBL" id="CAD6271155.1"/>
    </source>
</evidence>
<dbReference type="GO" id="GO:0005524">
    <property type="term" value="F:ATP binding"/>
    <property type="evidence" value="ECO:0007669"/>
    <property type="project" value="UniProtKB-UniRule"/>
</dbReference>